<dbReference type="InterPro" id="IPR002048">
    <property type="entry name" value="EF_hand_dom"/>
</dbReference>
<feature type="compositionally biased region" description="Low complexity" evidence="8">
    <location>
        <begin position="57"/>
        <end position="79"/>
    </location>
</feature>
<evidence type="ECO:0000256" key="5">
    <source>
        <dbReference type="ARBA" id="ARBA00023065"/>
    </source>
</evidence>
<feature type="transmembrane region" description="Helical" evidence="9">
    <location>
        <begin position="297"/>
        <end position="319"/>
    </location>
</feature>
<reference evidence="11" key="1">
    <citation type="submission" date="2023-08" db="EMBL/GenBank/DDBJ databases">
        <authorList>
            <person name="Audoor S."/>
            <person name="Bilcke G."/>
        </authorList>
    </citation>
    <scope>NUCLEOTIDE SEQUENCE</scope>
</reference>
<dbReference type="GO" id="GO:0005509">
    <property type="term" value="F:calcium ion binding"/>
    <property type="evidence" value="ECO:0007669"/>
    <property type="project" value="InterPro"/>
</dbReference>
<feature type="region of interest" description="Disordered" evidence="8">
    <location>
        <begin position="31"/>
        <end position="79"/>
    </location>
</feature>
<dbReference type="Gene3D" id="1.10.287.70">
    <property type="match status" value="2"/>
</dbReference>
<gene>
    <name evidence="11" type="ORF">CYCCA115_LOCUS15077</name>
</gene>
<dbReference type="PROSITE" id="PS50222">
    <property type="entry name" value="EF_HAND_2"/>
    <property type="match status" value="1"/>
</dbReference>
<name>A0AAD2FW66_9STRA</name>
<dbReference type="GO" id="GO:0022841">
    <property type="term" value="F:potassium ion leak channel activity"/>
    <property type="evidence" value="ECO:0007669"/>
    <property type="project" value="TreeGrafter"/>
</dbReference>
<dbReference type="GO" id="GO:0015271">
    <property type="term" value="F:outward rectifier potassium channel activity"/>
    <property type="evidence" value="ECO:0007669"/>
    <property type="project" value="TreeGrafter"/>
</dbReference>
<evidence type="ECO:0000256" key="7">
    <source>
        <dbReference type="ARBA" id="ARBA00023303"/>
    </source>
</evidence>
<dbReference type="SUPFAM" id="SSF81324">
    <property type="entry name" value="Voltage-gated potassium channels"/>
    <property type="match status" value="2"/>
</dbReference>
<dbReference type="PANTHER" id="PTHR11003:SF291">
    <property type="entry name" value="IP11374P"/>
    <property type="match status" value="1"/>
</dbReference>
<organism evidence="11 12">
    <name type="scientific">Cylindrotheca closterium</name>
    <dbReference type="NCBI Taxonomy" id="2856"/>
    <lineage>
        <taxon>Eukaryota</taxon>
        <taxon>Sar</taxon>
        <taxon>Stramenopiles</taxon>
        <taxon>Ochrophyta</taxon>
        <taxon>Bacillariophyta</taxon>
        <taxon>Bacillariophyceae</taxon>
        <taxon>Bacillariophycidae</taxon>
        <taxon>Bacillariales</taxon>
        <taxon>Bacillariaceae</taxon>
        <taxon>Cylindrotheca</taxon>
    </lineage>
</organism>
<keyword evidence="7" id="KW-0407">Ion channel</keyword>
<dbReference type="PRINTS" id="PR01333">
    <property type="entry name" value="2POREKCHANEL"/>
</dbReference>
<dbReference type="Gene3D" id="1.10.238.10">
    <property type="entry name" value="EF-hand"/>
    <property type="match status" value="1"/>
</dbReference>
<proteinExistence type="predicted"/>
<keyword evidence="6 9" id="KW-0472">Membrane</keyword>
<dbReference type="EMBL" id="CAKOGP040001869">
    <property type="protein sequence ID" value="CAJ1954484.1"/>
    <property type="molecule type" value="Genomic_DNA"/>
</dbReference>
<dbReference type="Proteomes" id="UP001295423">
    <property type="component" value="Unassembled WGS sequence"/>
</dbReference>
<comment type="subcellular location">
    <subcellularLocation>
        <location evidence="1">Membrane</location>
        <topology evidence="1">Multi-pass membrane protein</topology>
    </subcellularLocation>
</comment>
<feature type="transmembrane region" description="Helical" evidence="9">
    <location>
        <begin position="102"/>
        <end position="123"/>
    </location>
</feature>
<dbReference type="AlphaFoldDB" id="A0AAD2FW66"/>
<keyword evidence="12" id="KW-1185">Reference proteome</keyword>
<dbReference type="InterPro" id="IPR003280">
    <property type="entry name" value="2pore_dom_K_chnl"/>
</dbReference>
<evidence type="ECO:0000256" key="8">
    <source>
        <dbReference type="SAM" id="MobiDB-lite"/>
    </source>
</evidence>
<feature type="transmembrane region" description="Helical" evidence="9">
    <location>
        <begin position="157"/>
        <end position="177"/>
    </location>
</feature>
<dbReference type="InterPro" id="IPR013099">
    <property type="entry name" value="K_chnl_dom"/>
</dbReference>
<evidence type="ECO:0000256" key="2">
    <source>
        <dbReference type="ARBA" id="ARBA00022448"/>
    </source>
</evidence>
<keyword evidence="5" id="KW-0406">Ion transport</keyword>
<keyword evidence="2" id="KW-0813">Transport</keyword>
<dbReference type="Pfam" id="PF07885">
    <property type="entry name" value="Ion_trans_2"/>
    <property type="match status" value="2"/>
</dbReference>
<protein>
    <recommendedName>
        <fullName evidence="10">EF-hand domain-containing protein</fullName>
    </recommendedName>
</protein>
<dbReference type="SUPFAM" id="SSF47473">
    <property type="entry name" value="EF-hand"/>
    <property type="match status" value="1"/>
</dbReference>
<dbReference type="InterPro" id="IPR011992">
    <property type="entry name" value="EF-hand-dom_pair"/>
</dbReference>
<comment type="caution">
    <text evidence="11">The sequence shown here is derived from an EMBL/GenBank/DDBJ whole genome shotgun (WGS) entry which is preliminary data.</text>
</comment>
<dbReference type="PANTHER" id="PTHR11003">
    <property type="entry name" value="POTASSIUM CHANNEL, SUBFAMILY K"/>
    <property type="match status" value="1"/>
</dbReference>
<dbReference type="GO" id="GO:0030322">
    <property type="term" value="P:stabilization of membrane potential"/>
    <property type="evidence" value="ECO:0007669"/>
    <property type="project" value="TreeGrafter"/>
</dbReference>
<evidence type="ECO:0000313" key="11">
    <source>
        <dbReference type="EMBL" id="CAJ1954484.1"/>
    </source>
</evidence>
<evidence type="ECO:0000256" key="4">
    <source>
        <dbReference type="ARBA" id="ARBA00022989"/>
    </source>
</evidence>
<dbReference type="GO" id="GO:0005886">
    <property type="term" value="C:plasma membrane"/>
    <property type="evidence" value="ECO:0007669"/>
    <property type="project" value="TreeGrafter"/>
</dbReference>
<evidence type="ECO:0000259" key="10">
    <source>
        <dbReference type="PROSITE" id="PS50222"/>
    </source>
</evidence>
<feature type="domain" description="EF-hand" evidence="10">
    <location>
        <begin position="370"/>
        <end position="405"/>
    </location>
</feature>
<evidence type="ECO:0000256" key="6">
    <source>
        <dbReference type="ARBA" id="ARBA00023136"/>
    </source>
</evidence>
<keyword evidence="4 9" id="KW-1133">Transmembrane helix</keyword>
<evidence type="ECO:0000256" key="9">
    <source>
        <dbReference type="SAM" id="Phobius"/>
    </source>
</evidence>
<accession>A0AAD2FW66</accession>
<evidence type="ECO:0000256" key="1">
    <source>
        <dbReference type="ARBA" id="ARBA00004141"/>
    </source>
</evidence>
<evidence type="ECO:0000313" key="12">
    <source>
        <dbReference type="Proteomes" id="UP001295423"/>
    </source>
</evidence>
<sequence>MAHLFNVFSNSMRNKNQHVFSDTRIGTALAASSRNSDDDDEDDFDDEDSSLIEHHPSSNNETGYGSTSNSSNYNNNNNNNDKKVKSGFADAYVDWKHSHESIIQACGAFVCYIVVAIVGYSYIFEEWSILDSMYFAVTVFTTVGYGDLAPSSDVSRLFTIAFASSGIVILGLFLGIIGTRLFELREEQVAIKLQGVKTKVMQQFDTVRQESESEKGLVVKKSVHGPVAGKPTFAQDVWAIIKIEIPLILGLIMLSSPVVYLEGWDAVMGIYWMFVTGTTIGFGDLSPTHTWTKVICIVYLPLAAAVFGELLAQIAGAYIEWCSDAVEDEFLDRALEKGDLEKMDLDDDDIVKPYEFLSYMLVTLGKAETEDINEILELFKKLDKDGNGYLSKLNLADRYNLKVKPSLRRKHADRHLSVETSTSV</sequence>
<evidence type="ECO:0000256" key="3">
    <source>
        <dbReference type="ARBA" id="ARBA00022692"/>
    </source>
</evidence>
<feature type="transmembrane region" description="Helical" evidence="9">
    <location>
        <begin position="239"/>
        <end position="260"/>
    </location>
</feature>
<feature type="compositionally biased region" description="Acidic residues" evidence="8">
    <location>
        <begin position="37"/>
        <end position="50"/>
    </location>
</feature>
<keyword evidence="3 9" id="KW-0812">Transmembrane</keyword>
<feature type="transmembrane region" description="Helical" evidence="9">
    <location>
        <begin position="266"/>
        <end position="285"/>
    </location>
</feature>